<evidence type="ECO:0000313" key="2">
    <source>
        <dbReference type="Proteomes" id="UP001279734"/>
    </source>
</evidence>
<organism evidence="1 2">
    <name type="scientific">Nepenthes gracilis</name>
    <name type="common">Slender pitcher plant</name>
    <dbReference type="NCBI Taxonomy" id="150966"/>
    <lineage>
        <taxon>Eukaryota</taxon>
        <taxon>Viridiplantae</taxon>
        <taxon>Streptophyta</taxon>
        <taxon>Embryophyta</taxon>
        <taxon>Tracheophyta</taxon>
        <taxon>Spermatophyta</taxon>
        <taxon>Magnoliopsida</taxon>
        <taxon>eudicotyledons</taxon>
        <taxon>Gunneridae</taxon>
        <taxon>Pentapetalae</taxon>
        <taxon>Caryophyllales</taxon>
        <taxon>Nepenthaceae</taxon>
        <taxon>Nepenthes</taxon>
    </lineage>
</organism>
<proteinExistence type="predicted"/>
<dbReference type="Proteomes" id="UP001279734">
    <property type="component" value="Unassembled WGS sequence"/>
</dbReference>
<reference evidence="1" key="1">
    <citation type="submission" date="2023-05" db="EMBL/GenBank/DDBJ databases">
        <title>Nepenthes gracilis genome sequencing.</title>
        <authorList>
            <person name="Fukushima K."/>
        </authorList>
    </citation>
    <scope>NUCLEOTIDE SEQUENCE</scope>
    <source>
        <strain evidence="1">SING2019-196</strain>
    </source>
</reference>
<dbReference type="AlphaFoldDB" id="A0AAD3T577"/>
<sequence length="198" mass="21135">MDELSSVQDDQICTDTSSVAIANEDLSLNAVNAGIASCPLELSKHCSNTVDSDDDTLLQEGVAGTPIVTHDPRIPFVSSEIEHCPREVSSSLVEAASSEGGADFVHESKHLGMTHPRMLSSDSQIVTLRQNINQLEKVLGVSGEVKSDSSCLEIGDPLAFQATSNLSPVKDHGMWVFDRGLVEPSDTKDITYDGGHSI</sequence>
<keyword evidence="2" id="KW-1185">Reference proteome</keyword>
<evidence type="ECO:0000313" key="1">
    <source>
        <dbReference type="EMBL" id="GMH22841.1"/>
    </source>
</evidence>
<dbReference type="EMBL" id="BSYO01000025">
    <property type="protein sequence ID" value="GMH22841.1"/>
    <property type="molecule type" value="Genomic_DNA"/>
</dbReference>
<name>A0AAD3T577_NEPGR</name>
<accession>A0AAD3T577</accession>
<gene>
    <name evidence="1" type="ORF">Nepgr_024684</name>
</gene>
<protein>
    <submittedName>
        <fullName evidence="1">Uncharacterized protein</fullName>
    </submittedName>
</protein>
<comment type="caution">
    <text evidence="1">The sequence shown here is derived from an EMBL/GenBank/DDBJ whole genome shotgun (WGS) entry which is preliminary data.</text>
</comment>